<evidence type="ECO:0000313" key="3">
    <source>
        <dbReference type="Proteomes" id="UP000814243"/>
    </source>
</evidence>
<keyword evidence="1" id="KW-0175">Coiled coil</keyword>
<protein>
    <submittedName>
        <fullName evidence="2">Uncharacterized protein</fullName>
    </submittedName>
</protein>
<accession>A0A922MC64</accession>
<sequence>MINPDESVNDDTTMDSYLADIKEEEKEKPKEKTVSARLLLTEEQVDSADLELETKCENALNLVAESRKRFGKLCIEYDQKMLLMENKLLNLQVETVSNYRFKPKNTIPDIDENGSKELDDLFVEISEKEQRLQDVMRKLKNTHEVIMQLDADVIGKKLRAPLNADTMLAQAKASKLLKP</sequence>
<name>A0A922MC64_SPOEX</name>
<gene>
    <name evidence="2" type="ORF">HF086_009775</name>
</gene>
<comment type="caution">
    <text evidence="2">The sequence shown here is derived from an EMBL/GenBank/DDBJ whole genome shotgun (WGS) entry which is preliminary data.</text>
</comment>
<feature type="coiled-coil region" evidence="1">
    <location>
        <begin position="118"/>
        <end position="145"/>
    </location>
</feature>
<evidence type="ECO:0000256" key="1">
    <source>
        <dbReference type="SAM" id="Coils"/>
    </source>
</evidence>
<evidence type="ECO:0000313" key="2">
    <source>
        <dbReference type="EMBL" id="KAH9633675.1"/>
    </source>
</evidence>
<dbReference type="EMBL" id="JACEFF010000645">
    <property type="protein sequence ID" value="KAH9633675.1"/>
    <property type="molecule type" value="Genomic_DNA"/>
</dbReference>
<reference evidence="2" key="1">
    <citation type="journal article" date="2021" name="G3 (Bethesda)">
        <title>Genome and transcriptome analysis of the beet armyworm Spodoptera exigua reveals targets for pest control. .</title>
        <authorList>
            <person name="Simon S."/>
            <person name="Breeschoten T."/>
            <person name="Jansen H.J."/>
            <person name="Dirks R.P."/>
            <person name="Schranz M.E."/>
            <person name="Ros V.I.D."/>
        </authorList>
    </citation>
    <scope>NUCLEOTIDE SEQUENCE</scope>
    <source>
        <strain evidence="2">TB_SE_WUR_2020</strain>
    </source>
</reference>
<dbReference type="Proteomes" id="UP000814243">
    <property type="component" value="Unassembled WGS sequence"/>
</dbReference>
<proteinExistence type="predicted"/>
<organism evidence="2 3">
    <name type="scientific">Spodoptera exigua</name>
    <name type="common">Beet armyworm</name>
    <name type="synonym">Noctua fulgens</name>
    <dbReference type="NCBI Taxonomy" id="7107"/>
    <lineage>
        <taxon>Eukaryota</taxon>
        <taxon>Metazoa</taxon>
        <taxon>Ecdysozoa</taxon>
        <taxon>Arthropoda</taxon>
        <taxon>Hexapoda</taxon>
        <taxon>Insecta</taxon>
        <taxon>Pterygota</taxon>
        <taxon>Neoptera</taxon>
        <taxon>Endopterygota</taxon>
        <taxon>Lepidoptera</taxon>
        <taxon>Glossata</taxon>
        <taxon>Ditrysia</taxon>
        <taxon>Noctuoidea</taxon>
        <taxon>Noctuidae</taxon>
        <taxon>Amphipyrinae</taxon>
        <taxon>Spodoptera</taxon>
    </lineage>
</organism>
<dbReference type="AlphaFoldDB" id="A0A922MC64"/>